<proteinExistence type="predicted"/>
<dbReference type="Proteomes" id="UP000824280">
    <property type="component" value="Chromosome"/>
</dbReference>
<evidence type="ECO:0000313" key="2">
    <source>
        <dbReference type="Proteomes" id="UP000824280"/>
    </source>
</evidence>
<dbReference type="EMBL" id="CP081297">
    <property type="protein sequence ID" value="QZD87503.1"/>
    <property type="molecule type" value="Genomic_DNA"/>
</dbReference>
<evidence type="ECO:0008006" key="3">
    <source>
        <dbReference type="Google" id="ProtNLM"/>
    </source>
</evidence>
<reference evidence="1 2" key="1">
    <citation type="submission" date="2021-08" db="EMBL/GenBank/DDBJ databases">
        <title>Comparative Genomics Analysis of the Genus Qipengyuania Reveals Extensive Genetic Diversity and Metabolic Versatility, Including the Description of Fifteen Novel Species.</title>
        <authorList>
            <person name="Liu Y."/>
        </authorList>
    </citation>
    <scope>NUCLEOTIDE SEQUENCE [LARGE SCALE GENOMIC DNA]</scope>
    <source>
        <strain evidence="1 2">1XM2-8</strain>
    </source>
</reference>
<organism evidence="1 2">
    <name type="scientific">Qipengyuania psychrotolerans</name>
    <dbReference type="NCBI Taxonomy" id="2867238"/>
    <lineage>
        <taxon>Bacteria</taxon>
        <taxon>Pseudomonadati</taxon>
        <taxon>Pseudomonadota</taxon>
        <taxon>Alphaproteobacteria</taxon>
        <taxon>Sphingomonadales</taxon>
        <taxon>Erythrobacteraceae</taxon>
        <taxon>Qipengyuania</taxon>
    </lineage>
</organism>
<dbReference type="RefSeq" id="WP_221423041.1">
    <property type="nucleotide sequence ID" value="NZ_CP081297.1"/>
</dbReference>
<gene>
    <name evidence="1" type="ORF">K3166_01975</name>
</gene>
<name>A0ABX8ZEV9_9SPHN</name>
<accession>A0ABX8ZEV9</accession>
<evidence type="ECO:0000313" key="1">
    <source>
        <dbReference type="EMBL" id="QZD87503.1"/>
    </source>
</evidence>
<keyword evidence="2" id="KW-1185">Reference proteome</keyword>
<dbReference type="SUPFAM" id="SSF53756">
    <property type="entry name" value="UDP-Glycosyltransferase/glycogen phosphorylase"/>
    <property type="match status" value="1"/>
</dbReference>
<sequence>MAETIISSGSRRLSTPAPVRFVHNGRFGAQAAVEAKDFEAILAREPEVLRAFAENGDLCWTVQTFCRLREAGYGGIELSTEAVPGRINLSKAKTLSRRGWRPGIFDVSIQADYPRVAWARFHLQQNRDLLGHDAHVVPLWPQARIIPRDAGRSGISRIGFFGKIDGNLAGGDETWRALLAERGLEFYAPQADRWHDFSKIDVAVGIRSFDTRRHSRKPANKLINAWMAGVPFIGGNDSAFMQIGTPGENYLQAATPGEVIEQICRLQADPHLYDQLVRAGAAEAEAFTVPRIADHWVDVLEGPISARYLEWEAHAAREKVRSRLLSLAQGGVDLAKAAGRKLLRREYEA</sequence>
<protein>
    <recommendedName>
        <fullName evidence="3">Glycosyltransferase</fullName>
    </recommendedName>
</protein>